<dbReference type="PIRSF" id="PIRSF003128">
    <property type="entry name" value="RecN"/>
    <property type="match status" value="1"/>
</dbReference>
<evidence type="ECO:0000256" key="10">
    <source>
        <dbReference type="SAM" id="Coils"/>
    </source>
</evidence>
<keyword evidence="6" id="KW-0067">ATP-binding</keyword>
<comment type="function">
    <text evidence="1 9">May be involved in recombinational repair of damaged DNA.</text>
</comment>
<keyword evidence="5 9" id="KW-0227">DNA damage</keyword>
<evidence type="ECO:0000313" key="13">
    <source>
        <dbReference type="Proteomes" id="UP000178082"/>
    </source>
</evidence>
<keyword evidence="4" id="KW-0547">Nucleotide-binding</keyword>
<dbReference type="InterPro" id="IPR004604">
    <property type="entry name" value="DNA_recomb/repair_RecN"/>
</dbReference>
<evidence type="ECO:0000259" key="11">
    <source>
        <dbReference type="SMART" id="SM00382"/>
    </source>
</evidence>
<keyword evidence="7 9" id="KW-0234">DNA repair</keyword>
<evidence type="ECO:0000256" key="2">
    <source>
        <dbReference type="ARBA" id="ARBA00009441"/>
    </source>
</evidence>
<evidence type="ECO:0000256" key="7">
    <source>
        <dbReference type="ARBA" id="ARBA00023204"/>
    </source>
</evidence>
<evidence type="ECO:0000256" key="6">
    <source>
        <dbReference type="ARBA" id="ARBA00022840"/>
    </source>
</evidence>
<protein>
    <recommendedName>
        <fullName evidence="3 9">DNA repair protein RecN</fullName>
    </recommendedName>
    <alternativeName>
        <fullName evidence="8 9">Recombination protein N</fullName>
    </alternativeName>
</protein>
<dbReference type="GO" id="GO:0043590">
    <property type="term" value="C:bacterial nucleoid"/>
    <property type="evidence" value="ECO:0007669"/>
    <property type="project" value="TreeGrafter"/>
</dbReference>
<reference evidence="12 13" key="1">
    <citation type="journal article" date="2016" name="Nat. Commun.">
        <title>Thousands of microbial genomes shed light on interconnected biogeochemical processes in an aquifer system.</title>
        <authorList>
            <person name="Anantharaman K."/>
            <person name="Brown C.T."/>
            <person name="Hug L.A."/>
            <person name="Sharon I."/>
            <person name="Castelle C.J."/>
            <person name="Probst A.J."/>
            <person name="Thomas B.C."/>
            <person name="Singh A."/>
            <person name="Wilkins M.J."/>
            <person name="Karaoz U."/>
            <person name="Brodie E.L."/>
            <person name="Williams K.H."/>
            <person name="Hubbard S.S."/>
            <person name="Banfield J.F."/>
        </authorList>
    </citation>
    <scope>NUCLEOTIDE SEQUENCE [LARGE SCALE GENOMIC DNA]</scope>
</reference>
<comment type="similarity">
    <text evidence="2 9">Belongs to the RecN family.</text>
</comment>
<proteinExistence type="inferred from homology"/>
<gene>
    <name evidence="12" type="ORF">A3G31_05130</name>
</gene>
<dbReference type="PANTHER" id="PTHR11059:SF0">
    <property type="entry name" value="DNA REPAIR PROTEIN RECN"/>
    <property type="match status" value="1"/>
</dbReference>
<dbReference type="SMART" id="SM00382">
    <property type="entry name" value="AAA"/>
    <property type="match status" value="1"/>
</dbReference>
<dbReference type="NCBIfam" id="NF008121">
    <property type="entry name" value="PRK10869.1"/>
    <property type="match status" value="1"/>
</dbReference>
<dbReference type="CDD" id="cd03241">
    <property type="entry name" value="ABC_RecN"/>
    <property type="match status" value="2"/>
</dbReference>
<evidence type="ECO:0000256" key="1">
    <source>
        <dbReference type="ARBA" id="ARBA00003618"/>
    </source>
</evidence>
<dbReference type="SUPFAM" id="SSF52540">
    <property type="entry name" value="P-loop containing nucleoside triphosphate hydrolases"/>
    <property type="match status" value="1"/>
</dbReference>
<feature type="domain" description="AAA+ ATPase" evidence="11">
    <location>
        <begin position="21"/>
        <end position="522"/>
    </location>
</feature>
<comment type="caution">
    <text evidence="12">The sequence shown here is derived from an EMBL/GenBank/DDBJ whole genome shotgun (WGS) entry which is preliminary data.</text>
</comment>
<evidence type="ECO:0000256" key="8">
    <source>
        <dbReference type="ARBA" id="ARBA00033408"/>
    </source>
</evidence>
<dbReference type="GO" id="GO:0009432">
    <property type="term" value="P:SOS response"/>
    <property type="evidence" value="ECO:0007669"/>
    <property type="project" value="TreeGrafter"/>
</dbReference>
<dbReference type="GO" id="GO:0006310">
    <property type="term" value="P:DNA recombination"/>
    <property type="evidence" value="ECO:0007669"/>
    <property type="project" value="InterPro"/>
</dbReference>
<keyword evidence="10" id="KW-0175">Coiled coil</keyword>
<dbReference type="EMBL" id="MGDI01000016">
    <property type="protein sequence ID" value="OGL54149.1"/>
    <property type="molecule type" value="Genomic_DNA"/>
</dbReference>
<sequence length="563" mass="63964">MLTQLSIRNFAIIDNLRISFKPGLNILTGETGAGKSIIIDALNLVLGERSSSEFIRTGEKSASVESVFDISGNSHIKKLLDETGIKIGSEDDLIIKREINAAGKSQVYINGERFNLSTLEKIGEYLVDIHGQHDHQLLLRRENQMDVLDSFGNLFDLRNEARTRLEEFHEVENRLEEIKRGYSEKAQKEEFLKFQIQEITNANLRPGEDEELKKEKEILKNSLLLTQTSFKTCEAIYEGDSSAYSILSSIKPEFSRIASIDENLASFYKRLEEIAVQIRELAGELRSYADGIDSNPKRLEEIEERIDFLNRLRRKYNASLEEILKLKEEKEAELRAMDNSGQEIERLEAEKERLESELQKISLKLSGKRKSIAREIEKKVEKELKRLKMEKARFAISFAERPKSEKGLYRVTSKGIDDIEFLISPNPGEELKPLAKIASGGELSRVMLAIKSILAEADRVPVLIFDEIDSGIGGVVAEVVGEKLKEVAKKRQVLCITHLPQIAGFADAHFKVSKKIIDRKTAVKVDELDRNSRVEEIAKMLGGEKVSEISRKHAREILKEREI</sequence>
<organism evidence="12 13">
    <name type="scientific">Candidatus Schekmanbacteria bacterium RIFCSPLOWO2_12_FULL_38_15</name>
    <dbReference type="NCBI Taxonomy" id="1817883"/>
    <lineage>
        <taxon>Bacteria</taxon>
        <taxon>Candidatus Schekmaniibacteriota</taxon>
    </lineage>
</organism>
<evidence type="ECO:0000256" key="4">
    <source>
        <dbReference type="ARBA" id="ARBA00022741"/>
    </source>
</evidence>
<evidence type="ECO:0000256" key="9">
    <source>
        <dbReference type="PIRNR" id="PIRNR003128"/>
    </source>
</evidence>
<evidence type="ECO:0000313" key="12">
    <source>
        <dbReference type="EMBL" id="OGL54149.1"/>
    </source>
</evidence>
<dbReference type="Proteomes" id="UP000178082">
    <property type="component" value="Unassembled WGS sequence"/>
</dbReference>
<dbReference type="Gene3D" id="3.40.50.300">
    <property type="entry name" value="P-loop containing nucleotide triphosphate hydrolases"/>
    <property type="match status" value="2"/>
</dbReference>
<dbReference type="STRING" id="1817883.A3G31_05130"/>
<dbReference type="GO" id="GO:0006281">
    <property type="term" value="P:DNA repair"/>
    <property type="evidence" value="ECO:0007669"/>
    <property type="project" value="UniProtKB-KW"/>
</dbReference>
<dbReference type="InterPro" id="IPR003593">
    <property type="entry name" value="AAA+_ATPase"/>
</dbReference>
<dbReference type="PANTHER" id="PTHR11059">
    <property type="entry name" value="DNA REPAIR PROTEIN RECN"/>
    <property type="match status" value="1"/>
</dbReference>
<dbReference type="Pfam" id="PF02463">
    <property type="entry name" value="SMC_N"/>
    <property type="match status" value="1"/>
</dbReference>
<evidence type="ECO:0000256" key="5">
    <source>
        <dbReference type="ARBA" id="ARBA00022763"/>
    </source>
</evidence>
<accession>A0A1F7SK61</accession>
<name>A0A1F7SK61_9BACT</name>
<dbReference type="NCBIfam" id="TIGR00634">
    <property type="entry name" value="recN"/>
    <property type="match status" value="1"/>
</dbReference>
<dbReference type="InterPro" id="IPR003395">
    <property type="entry name" value="RecF/RecN/SMC_N"/>
</dbReference>
<dbReference type="FunFam" id="3.40.50.300:FF:000356">
    <property type="entry name" value="DNA repair protein RecN"/>
    <property type="match status" value="1"/>
</dbReference>
<evidence type="ECO:0000256" key="3">
    <source>
        <dbReference type="ARBA" id="ARBA00021315"/>
    </source>
</evidence>
<feature type="coiled-coil region" evidence="10">
    <location>
        <begin position="299"/>
        <end position="393"/>
    </location>
</feature>
<dbReference type="FunFam" id="3.40.50.300:FF:000319">
    <property type="entry name" value="DNA repair protein RecN"/>
    <property type="match status" value="1"/>
</dbReference>
<dbReference type="InterPro" id="IPR027417">
    <property type="entry name" value="P-loop_NTPase"/>
</dbReference>
<dbReference type="AlphaFoldDB" id="A0A1F7SK61"/>
<dbReference type="GO" id="GO:0005524">
    <property type="term" value="F:ATP binding"/>
    <property type="evidence" value="ECO:0007669"/>
    <property type="project" value="UniProtKB-KW"/>
</dbReference>